<proteinExistence type="predicted"/>
<dbReference type="EMBL" id="AECT01000019">
    <property type="protein sequence ID" value="EFU22231.1"/>
    <property type="molecule type" value="Genomic_DNA"/>
</dbReference>
<gene>
    <name evidence="1" type="ORF">HMPREF0813_01127</name>
</gene>
<evidence type="ECO:0000313" key="2">
    <source>
        <dbReference type="Proteomes" id="UP000002973"/>
    </source>
</evidence>
<comment type="caution">
    <text evidence="1">The sequence shown here is derived from an EMBL/GenBank/DDBJ whole genome shotgun (WGS) entry which is preliminary data.</text>
</comment>
<dbReference type="AlphaFoldDB" id="E6J1K2"/>
<evidence type="ECO:0000313" key="1">
    <source>
        <dbReference type="EMBL" id="EFU22231.1"/>
    </source>
</evidence>
<accession>E6J1K2</accession>
<reference evidence="1 2" key="1">
    <citation type="submission" date="2010-11" db="EMBL/GenBank/DDBJ databases">
        <authorList>
            <person name="Weinstock G."/>
            <person name="Sodergren E."/>
            <person name="Clifton S."/>
            <person name="Fulton L."/>
            <person name="Fulton B."/>
            <person name="Courtney L."/>
            <person name="Fronick C."/>
            <person name="Harrison M."/>
            <person name="Strong C."/>
            <person name="Farmer C."/>
            <person name="Delahaunty K."/>
            <person name="Markovic C."/>
            <person name="Hall O."/>
            <person name="Minx P."/>
            <person name="Tomlinson C."/>
            <person name="Mitreva M."/>
            <person name="Hou S."/>
            <person name="Chen J."/>
            <person name="Wollam A."/>
            <person name="Pepin K.H."/>
            <person name="Johnson M."/>
            <person name="Bhonagiri V."/>
            <person name="Zhang X."/>
            <person name="Suruliraj S."/>
            <person name="Warren W."/>
            <person name="Chinwalla A."/>
            <person name="Mardis E.R."/>
            <person name="Wilson R.K."/>
        </authorList>
    </citation>
    <scope>NUCLEOTIDE SEQUENCE [LARGE SCALE GENOMIC DNA]</scope>
    <source>
        <strain evidence="1 2">F0211</strain>
    </source>
</reference>
<organism evidence="1 2">
    <name type="scientific">Streptococcus anginosus F0211</name>
    <dbReference type="NCBI Taxonomy" id="706437"/>
    <lineage>
        <taxon>Bacteria</taxon>
        <taxon>Bacillati</taxon>
        <taxon>Bacillota</taxon>
        <taxon>Bacilli</taxon>
        <taxon>Lactobacillales</taxon>
        <taxon>Streptococcaceae</taxon>
        <taxon>Streptococcus</taxon>
        <taxon>Streptococcus anginosus group</taxon>
    </lineage>
</organism>
<name>E6J1K2_STRAP</name>
<protein>
    <submittedName>
        <fullName evidence="1">Uncharacterized protein</fullName>
    </submittedName>
</protein>
<dbReference type="Proteomes" id="UP000002973">
    <property type="component" value="Unassembled WGS sequence"/>
</dbReference>
<sequence length="45" mass="5470">MRKSRKAIFKRSCFFGNHIKEIRIFCSIIESRLSQRKDKNESFSF</sequence>